<gene>
    <name evidence="3" type="ORF">ACFP81_04975</name>
</gene>
<keyword evidence="4" id="KW-1185">Reference proteome</keyword>
<feature type="transmembrane region" description="Helical" evidence="1">
    <location>
        <begin position="36"/>
        <end position="52"/>
    </location>
</feature>
<organism evidence="3 4">
    <name type="scientific">Deinococcus lacus</name>
    <dbReference type="NCBI Taxonomy" id="392561"/>
    <lineage>
        <taxon>Bacteria</taxon>
        <taxon>Thermotogati</taxon>
        <taxon>Deinococcota</taxon>
        <taxon>Deinococci</taxon>
        <taxon>Deinococcales</taxon>
        <taxon>Deinococcaceae</taxon>
        <taxon>Deinococcus</taxon>
    </lineage>
</organism>
<dbReference type="InterPro" id="IPR058058">
    <property type="entry name" value="CBU_0592-like"/>
</dbReference>
<feature type="domain" description="CBU-0592-like" evidence="2">
    <location>
        <begin position="7"/>
        <end position="76"/>
    </location>
</feature>
<feature type="transmembrane region" description="Helical" evidence="1">
    <location>
        <begin position="58"/>
        <end position="75"/>
    </location>
</feature>
<comment type="caution">
    <text evidence="3">The sequence shown here is derived from an EMBL/GenBank/DDBJ whole genome shotgun (WGS) entry which is preliminary data.</text>
</comment>
<dbReference type="Pfam" id="PF26604">
    <property type="entry name" value="CBU_0592"/>
    <property type="match status" value="1"/>
</dbReference>
<reference evidence="4" key="1">
    <citation type="journal article" date="2019" name="Int. J. Syst. Evol. Microbiol.">
        <title>The Global Catalogue of Microorganisms (GCM) 10K type strain sequencing project: providing services to taxonomists for standard genome sequencing and annotation.</title>
        <authorList>
            <consortium name="The Broad Institute Genomics Platform"/>
            <consortium name="The Broad Institute Genome Sequencing Center for Infectious Disease"/>
            <person name="Wu L."/>
            <person name="Ma J."/>
        </authorList>
    </citation>
    <scope>NUCLEOTIDE SEQUENCE [LARGE SCALE GENOMIC DNA]</scope>
    <source>
        <strain evidence="4">CGMCC 1.15772</strain>
    </source>
</reference>
<evidence type="ECO:0000256" key="1">
    <source>
        <dbReference type="SAM" id="Phobius"/>
    </source>
</evidence>
<accession>A0ABW1YBP4</accession>
<protein>
    <recommendedName>
        <fullName evidence="2">CBU-0592-like domain-containing protein</fullName>
    </recommendedName>
</protein>
<keyword evidence="1" id="KW-1133">Transmembrane helix</keyword>
<dbReference type="Proteomes" id="UP001596297">
    <property type="component" value="Unassembled WGS sequence"/>
</dbReference>
<keyword evidence="1" id="KW-0812">Transmembrane</keyword>
<dbReference type="NCBIfam" id="NF047864">
    <property type="entry name" value="CBU_0592_membra"/>
    <property type="match status" value="1"/>
</dbReference>
<dbReference type="EMBL" id="JBHSWD010000001">
    <property type="protein sequence ID" value="MFC6591426.1"/>
    <property type="molecule type" value="Genomic_DNA"/>
</dbReference>
<keyword evidence="1" id="KW-0472">Membrane</keyword>
<evidence type="ECO:0000313" key="3">
    <source>
        <dbReference type="EMBL" id="MFC6591426.1"/>
    </source>
</evidence>
<sequence length="97" mass="10221">MSETVIQIISLLGAVQILAAYILGQMGRMQVGSPPYSLLNFVGSGLLAYVAVLERNWGFILLEGIWALVSLIALLRPGKLGGISECAGCPTGLFADL</sequence>
<evidence type="ECO:0000259" key="2">
    <source>
        <dbReference type="Pfam" id="PF26604"/>
    </source>
</evidence>
<evidence type="ECO:0000313" key="4">
    <source>
        <dbReference type="Proteomes" id="UP001596297"/>
    </source>
</evidence>
<proteinExistence type="predicted"/>
<feature type="transmembrane region" description="Helical" evidence="1">
    <location>
        <begin position="6"/>
        <end position="24"/>
    </location>
</feature>
<dbReference type="RefSeq" id="WP_380082428.1">
    <property type="nucleotide sequence ID" value="NZ_JBHSWD010000001.1"/>
</dbReference>
<name>A0ABW1YBP4_9DEIO</name>